<accession>A0A9W6LV94</accession>
<keyword evidence="2" id="KW-1185">Reference proteome</keyword>
<sequence length="258" mass="28486">MTIAYDDHPDPEPEDLHRWTERGFTVAEARGWIDNGFLLSSAERWRGSGVYTPGDAYGWRTAGLTPYTVQPLLRAGMTPRDAVQWHELGYSHTEAAERHLAGERPRPRRWWRTLLGHRPRKSDTLTGEQSATMRALLRSGVPVATGRAYLDAGWRDAATAVPWARTGLDPAQAAVCHSIGFTPSEASTLAEAGHDGFELLRQWWDADIPRTEVPAWVVAGFTPDDARHARDAGTTAEHAAVLRALSGPSAPKPPEERN</sequence>
<name>A0A9W6LV94_9MICO</name>
<reference evidence="1" key="1">
    <citation type="journal article" date="2014" name="Int. J. Syst. Evol. Microbiol.">
        <title>Complete genome sequence of Corynebacterium casei LMG S-19264T (=DSM 44701T), isolated from a smear-ripened cheese.</title>
        <authorList>
            <consortium name="US DOE Joint Genome Institute (JGI-PGF)"/>
            <person name="Walter F."/>
            <person name="Albersmeier A."/>
            <person name="Kalinowski J."/>
            <person name="Ruckert C."/>
        </authorList>
    </citation>
    <scope>NUCLEOTIDE SEQUENCE</scope>
    <source>
        <strain evidence="1">VKM Ac-1020</strain>
    </source>
</reference>
<dbReference type="AlphaFoldDB" id="A0A9W6LV94"/>
<reference evidence="1" key="2">
    <citation type="submission" date="2023-01" db="EMBL/GenBank/DDBJ databases">
        <authorList>
            <person name="Sun Q."/>
            <person name="Evtushenko L."/>
        </authorList>
    </citation>
    <scope>NUCLEOTIDE SEQUENCE</scope>
    <source>
        <strain evidence="1">VKM Ac-1020</strain>
    </source>
</reference>
<evidence type="ECO:0000313" key="2">
    <source>
        <dbReference type="Proteomes" id="UP001142462"/>
    </source>
</evidence>
<dbReference type="Proteomes" id="UP001142462">
    <property type="component" value="Unassembled WGS sequence"/>
</dbReference>
<comment type="caution">
    <text evidence="1">The sequence shown here is derived from an EMBL/GenBank/DDBJ whole genome shotgun (WGS) entry which is preliminary data.</text>
</comment>
<protein>
    <submittedName>
        <fullName evidence="1">Uncharacterized protein</fullName>
    </submittedName>
</protein>
<gene>
    <name evidence="1" type="ORF">GCM10017576_06480</name>
</gene>
<dbReference type="RefSeq" id="WP_271172249.1">
    <property type="nucleotide sequence ID" value="NZ_BSEJ01000002.1"/>
</dbReference>
<proteinExistence type="predicted"/>
<dbReference type="EMBL" id="BSEJ01000002">
    <property type="protein sequence ID" value="GLJ60519.1"/>
    <property type="molecule type" value="Genomic_DNA"/>
</dbReference>
<organism evidence="1 2">
    <name type="scientific">Microbacterium barkeri</name>
    <dbReference type="NCBI Taxonomy" id="33917"/>
    <lineage>
        <taxon>Bacteria</taxon>
        <taxon>Bacillati</taxon>
        <taxon>Actinomycetota</taxon>
        <taxon>Actinomycetes</taxon>
        <taxon>Micrococcales</taxon>
        <taxon>Microbacteriaceae</taxon>
        <taxon>Microbacterium</taxon>
    </lineage>
</organism>
<evidence type="ECO:0000313" key="1">
    <source>
        <dbReference type="EMBL" id="GLJ60519.1"/>
    </source>
</evidence>